<dbReference type="PANTHER" id="PTHR34821">
    <property type="entry name" value="INNER MEMBRANE PROTEIN YDCZ"/>
    <property type="match status" value="1"/>
</dbReference>
<feature type="transmembrane region" description="Helical" evidence="1">
    <location>
        <begin position="97"/>
        <end position="120"/>
    </location>
</feature>
<evidence type="ECO:0000313" key="3">
    <source>
        <dbReference type="Proteomes" id="UP000015480"/>
    </source>
</evidence>
<gene>
    <name evidence="2" type="ORF">JCM7686_pAMI4p093</name>
</gene>
<name>S5XTF2_PARAH</name>
<dbReference type="HOGENOM" id="CLU_068878_1_1_5"/>
<dbReference type="AlphaFoldDB" id="S5XTF2"/>
<dbReference type="PANTHER" id="PTHR34821:SF2">
    <property type="entry name" value="INNER MEMBRANE PROTEIN YDCZ"/>
    <property type="match status" value="1"/>
</dbReference>
<dbReference type="InterPro" id="IPR006750">
    <property type="entry name" value="YdcZ"/>
</dbReference>
<evidence type="ECO:0000256" key="1">
    <source>
        <dbReference type="SAM" id="Phobius"/>
    </source>
</evidence>
<dbReference type="GO" id="GO:0005886">
    <property type="term" value="C:plasma membrane"/>
    <property type="evidence" value="ECO:0007669"/>
    <property type="project" value="TreeGrafter"/>
</dbReference>
<evidence type="ECO:0000313" key="2">
    <source>
        <dbReference type="EMBL" id="AGT10784.1"/>
    </source>
</evidence>
<organism evidence="2 3">
    <name type="scientific">Paracoccus aminophilus JCM 7686</name>
    <dbReference type="NCBI Taxonomy" id="1367847"/>
    <lineage>
        <taxon>Bacteria</taxon>
        <taxon>Pseudomonadati</taxon>
        <taxon>Pseudomonadota</taxon>
        <taxon>Alphaproteobacteria</taxon>
        <taxon>Rhodobacterales</taxon>
        <taxon>Paracoccaceae</taxon>
        <taxon>Paracoccus</taxon>
    </lineage>
</organism>
<dbReference type="OrthoDB" id="7173290at2"/>
<protein>
    <submittedName>
        <fullName evidence="2">Uncharacterized protein</fullName>
    </submittedName>
</protein>
<dbReference type="Pfam" id="PF04657">
    <property type="entry name" value="DMT_YdcZ"/>
    <property type="match status" value="1"/>
</dbReference>
<accession>S5XTF2</accession>
<feature type="transmembrane region" description="Helical" evidence="1">
    <location>
        <begin position="132"/>
        <end position="155"/>
    </location>
</feature>
<sequence>MQPVTFLLAALISGALVPFQAGANAALGRALGHPLWATLISLAVSAACILPVMLTLRVPAPHLAALAGQPKWIWIGGVAGVIYITAALLLAPKLGAASFMTAVIAGQILASLLIDYAGVVGFAAKEITASRLIGAALVVLGVLVMQGGALMRTLLGTGAATPAG</sequence>
<feature type="transmembrane region" description="Helical" evidence="1">
    <location>
        <begin position="35"/>
        <end position="60"/>
    </location>
</feature>
<keyword evidence="1" id="KW-1133">Transmembrane helix</keyword>
<reference evidence="2 3" key="1">
    <citation type="journal article" date="2014" name="BMC Genomics">
        <title>Architecture and functions of a multipartite genome of the methylotrophic bacterium Paracoccus aminophilus JCM 7686, containing primary and secondary chromids.</title>
        <authorList>
            <person name="Dziewit L."/>
            <person name="Czarnecki J."/>
            <person name="Wibberg D."/>
            <person name="Radlinska M."/>
            <person name="Mrozek P."/>
            <person name="Szymczak M."/>
            <person name="Schluter A."/>
            <person name="Puhler A."/>
            <person name="Bartosik D."/>
        </authorList>
    </citation>
    <scope>NUCLEOTIDE SEQUENCE [LARGE SCALE GENOMIC DNA]</scope>
    <source>
        <strain evidence="2">JCM 7686</strain>
        <plasmid evidence="3">Plasmid pAMI4</plasmid>
    </source>
</reference>
<feature type="transmembrane region" description="Helical" evidence="1">
    <location>
        <begin position="72"/>
        <end position="91"/>
    </location>
</feature>
<keyword evidence="1" id="KW-0472">Membrane</keyword>
<keyword evidence="2" id="KW-0614">Plasmid</keyword>
<dbReference type="PATRIC" id="fig|1367847.3.peg.3721"/>
<keyword evidence="3" id="KW-1185">Reference proteome</keyword>
<dbReference type="EMBL" id="CP006652">
    <property type="protein sequence ID" value="AGT10784.1"/>
    <property type="molecule type" value="Genomic_DNA"/>
</dbReference>
<dbReference type="KEGG" id="pami:JCM7686_pAMI4p093"/>
<dbReference type="RefSeq" id="WP_020952269.1">
    <property type="nucleotide sequence ID" value="NC_022049.1"/>
</dbReference>
<dbReference type="eggNOG" id="COG3238">
    <property type="taxonomic scope" value="Bacteria"/>
</dbReference>
<dbReference type="Proteomes" id="UP000015480">
    <property type="component" value="Plasmid pAMI4"/>
</dbReference>
<proteinExistence type="predicted"/>
<geneLocation type="plasmid" evidence="2 3">
    <name>pAMI4</name>
</geneLocation>
<keyword evidence="1" id="KW-0812">Transmembrane</keyword>